<proteinExistence type="predicted"/>
<dbReference type="Gene3D" id="3.30.300.30">
    <property type="match status" value="1"/>
</dbReference>
<dbReference type="Proteomes" id="UP001241926">
    <property type="component" value="Unassembled WGS sequence"/>
</dbReference>
<dbReference type="PANTHER" id="PTHR43767">
    <property type="entry name" value="LONG-CHAIN-FATTY-ACID--COA LIGASE"/>
    <property type="match status" value="1"/>
</dbReference>
<name>A0ABT7J9W0_9ACTN</name>
<dbReference type="RefSeq" id="WP_285436990.1">
    <property type="nucleotide sequence ID" value="NZ_JASJUS010000054.1"/>
</dbReference>
<evidence type="ECO:0000259" key="2">
    <source>
        <dbReference type="Pfam" id="PF13193"/>
    </source>
</evidence>
<dbReference type="InterPro" id="IPR025110">
    <property type="entry name" value="AMP-bd_C"/>
</dbReference>
<comment type="caution">
    <text evidence="3">The sequence shown here is derived from an EMBL/GenBank/DDBJ whole genome shotgun (WGS) entry which is preliminary data.</text>
</comment>
<accession>A0ABT7J9W0</accession>
<dbReference type="InterPro" id="IPR042099">
    <property type="entry name" value="ANL_N_sf"/>
</dbReference>
<dbReference type="PROSITE" id="PS00455">
    <property type="entry name" value="AMP_BINDING"/>
    <property type="match status" value="1"/>
</dbReference>
<feature type="domain" description="AMP-binding enzyme C-terminal" evidence="2">
    <location>
        <begin position="398"/>
        <end position="473"/>
    </location>
</feature>
<dbReference type="InterPro" id="IPR045851">
    <property type="entry name" value="AMP-bd_C_sf"/>
</dbReference>
<sequence length="500" mass="52913">MSLDYLPWARPESFDALPCVRDEHQDLTYAGFAERVEAAAEQFAEHGVGRGSVVAVMLPNRVELLVSLVAAWRLGAAATPVNPVLTAHEADYQITDADAVLVVNAGPGAPDGGRTAIAVDELRRTPTGGPLPAPDTRHEDLALLVYTSGSTGRPKGVMLDHANIDAMTSQMAAAMKLTGDDHCLLVLPLFHVNAICVSFLSTILAGGQLSVLGRFHPERFLATIEELRPTFFSAVPTIYAHLVSLPETVRHDTSSVRFAICGAAPASKELLTAVTDRFGFELIEGYGLTEGTCGTTVNPLGGPHKLGTVGTALPGQRLAIMGPDGELLPVGERGEVVIQGPNVMRGYLNRPEETARTLDGGWLHTGDVGVLDEDGYLRIVDRIKDMIIRGGENLYPKEIETALYEHPAVLEAAVVGAPHEVYGEVPVAYVAPAPGGTLDADELRAHCAGRLTKIKVPVAIHVRDALPKNPVGKIDKPALRALNNAAAAPQAPAPAPATSH</sequence>
<dbReference type="InterPro" id="IPR020845">
    <property type="entry name" value="AMP-binding_CS"/>
</dbReference>
<feature type="domain" description="AMP-dependent synthetase/ligase" evidence="1">
    <location>
        <begin position="18"/>
        <end position="348"/>
    </location>
</feature>
<dbReference type="InterPro" id="IPR020459">
    <property type="entry name" value="AMP-binding"/>
</dbReference>
<dbReference type="Pfam" id="PF13193">
    <property type="entry name" value="AMP-binding_C"/>
    <property type="match status" value="1"/>
</dbReference>
<dbReference type="PRINTS" id="PR00154">
    <property type="entry name" value="AMPBINDING"/>
</dbReference>
<dbReference type="SUPFAM" id="SSF56801">
    <property type="entry name" value="Acetyl-CoA synthetase-like"/>
    <property type="match status" value="1"/>
</dbReference>
<dbReference type="PANTHER" id="PTHR43767:SF1">
    <property type="entry name" value="NONRIBOSOMAL PEPTIDE SYNTHASE PES1 (EUROFUNG)-RELATED"/>
    <property type="match status" value="1"/>
</dbReference>
<evidence type="ECO:0000313" key="4">
    <source>
        <dbReference type="Proteomes" id="UP001241926"/>
    </source>
</evidence>
<evidence type="ECO:0000259" key="1">
    <source>
        <dbReference type="Pfam" id="PF00501"/>
    </source>
</evidence>
<dbReference type="EMBL" id="JASJUS010000054">
    <property type="protein sequence ID" value="MDL2081676.1"/>
    <property type="molecule type" value="Genomic_DNA"/>
</dbReference>
<keyword evidence="4" id="KW-1185">Reference proteome</keyword>
<evidence type="ECO:0000313" key="3">
    <source>
        <dbReference type="EMBL" id="MDL2081676.1"/>
    </source>
</evidence>
<reference evidence="3 4" key="1">
    <citation type="submission" date="2023-05" db="EMBL/GenBank/DDBJ databases">
        <title>Streptomyces fuscus sp. nov., a brown-black pigment producing actinomyces isolated from dry sand of Sea duck farm.</title>
        <authorList>
            <person name="Xie J."/>
            <person name="Shen N."/>
        </authorList>
    </citation>
    <scope>NUCLEOTIDE SEQUENCE [LARGE SCALE GENOMIC DNA]</scope>
    <source>
        <strain evidence="3 4">GXMU-J15</strain>
    </source>
</reference>
<organism evidence="3 4">
    <name type="scientific">Streptomyces fuscus</name>
    <dbReference type="NCBI Taxonomy" id="3048495"/>
    <lineage>
        <taxon>Bacteria</taxon>
        <taxon>Bacillati</taxon>
        <taxon>Actinomycetota</taxon>
        <taxon>Actinomycetes</taxon>
        <taxon>Kitasatosporales</taxon>
        <taxon>Streptomycetaceae</taxon>
        <taxon>Streptomyces</taxon>
    </lineage>
</organism>
<protein>
    <submittedName>
        <fullName evidence="3">AMP-binding protein</fullName>
    </submittedName>
</protein>
<dbReference type="InterPro" id="IPR050237">
    <property type="entry name" value="ATP-dep_AMP-bd_enzyme"/>
</dbReference>
<gene>
    <name evidence="3" type="ORF">QNN03_35140</name>
</gene>
<dbReference type="InterPro" id="IPR000873">
    <property type="entry name" value="AMP-dep_synth/lig_dom"/>
</dbReference>
<dbReference type="Pfam" id="PF00501">
    <property type="entry name" value="AMP-binding"/>
    <property type="match status" value="1"/>
</dbReference>
<dbReference type="Gene3D" id="3.40.50.12780">
    <property type="entry name" value="N-terminal domain of ligase-like"/>
    <property type="match status" value="1"/>
</dbReference>